<gene>
    <name evidence="4" type="ORF">B0H63DRAFT_518456</name>
</gene>
<dbReference type="Proteomes" id="UP001285441">
    <property type="component" value="Unassembled WGS sequence"/>
</dbReference>
<proteinExistence type="predicted"/>
<evidence type="ECO:0000256" key="2">
    <source>
        <dbReference type="SAM" id="MobiDB-lite"/>
    </source>
</evidence>
<dbReference type="PROSITE" id="PS00028">
    <property type="entry name" value="ZINC_FINGER_C2H2_1"/>
    <property type="match status" value="1"/>
</dbReference>
<evidence type="ECO:0000259" key="3">
    <source>
        <dbReference type="PROSITE" id="PS50157"/>
    </source>
</evidence>
<dbReference type="InterPro" id="IPR013087">
    <property type="entry name" value="Znf_C2H2_type"/>
</dbReference>
<evidence type="ECO:0000313" key="5">
    <source>
        <dbReference type="Proteomes" id="UP001285441"/>
    </source>
</evidence>
<keyword evidence="5" id="KW-1185">Reference proteome</keyword>
<organism evidence="4 5">
    <name type="scientific">Podospora didyma</name>
    <dbReference type="NCBI Taxonomy" id="330526"/>
    <lineage>
        <taxon>Eukaryota</taxon>
        <taxon>Fungi</taxon>
        <taxon>Dikarya</taxon>
        <taxon>Ascomycota</taxon>
        <taxon>Pezizomycotina</taxon>
        <taxon>Sordariomycetes</taxon>
        <taxon>Sordariomycetidae</taxon>
        <taxon>Sordariales</taxon>
        <taxon>Podosporaceae</taxon>
        <taxon>Podospora</taxon>
    </lineage>
</organism>
<feature type="compositionally biased region" description="Low complexity" evidence="2">
    <location>
        <begin position="127"/>
        <end position="139"/>
    </location>
</feature>
<feature type="region of interest" description="Disordered" evidence="2">
    <location>
        <begin position="185"/>
        <end position="215"/>
    </location>
</feature>
<dbReference type="Gene3D" id="3.30.160.60">
    <property type="entry name" value="Classic Zinc Finger"/>
    <property type="match status" value="1"/>
</dbReference>
<evidence type="ECO:0000256" key="1">
    <source>
        <dbReference type="PROSITE-ProRule" id="PRU00042"/>
    </source>
</evidence>
<keyword evidence="1" id="KW-0863">Zinc-finger</keyword>
<dbReference type="PROSITE" id="PS50157">
    <property type="entry name" value="ZINC_FINGER_C2H2_2"/>
    <property type="match status" value="1"/>
</dbReference>
<dbReference type="InterPro" id="IPR036236">
    <property type="entry name" value="Znf_C2H2_sf"/>
</dbReference>
<protein>
    <recommendedName>
        <fullName evidence="3">C2H2-type domain-containing protein</fullName>
    </recommendedName>
</protein>
<dbReference type="AlphaFoldDB" id="A0AAE0NWT9"/>
<dbReference type="EMBL" id="JAULSW010000002">
    <property type="protein sequence ID" value="KAK3389218.1"/>
    <property type="molecule type" value="Genomic_DNA"/>
</dbReference>
<keyword evidence="1" id="KW-0862">Zinc</keyword>
<evidence type="ECO:0000313" key="4">
    <source>
        <dbReference type="EMBL" id="KAK3389218.1"/>
    </source>
</evidence>
<dbReference type="GO" id="GO:0008270">
    <property type="term" value="F:zinc ion binding"/>
    <property type="evidence" value="ECO:0007669"/>
    <property type="project" value="UniProtKB-KW"/>
</dbReference>
<feature type="region of interest" description="Disordered" evidence="2">
    <location>
        <begin position="109"/>
        <end position="139"/>
    </location>
</feature>
<feature type="compositionally biased region" description="Pro residues" evidence="2">
    <location>
        <begin position="188"/>
        <end position="199"/>
    </location>
</feature>
<dbReference type="SUPFAM" id="SSF57667">
    <property type="entry name" value="beta-beta-alpha zinc fingers"/>
    <property type="match status" value="1"/>
</dbReference>
<comment type="caution">
    <text evidence="4">The sequence shown here is derived from an EMBL/GenBank/DDBJ whole genome shotgun (WGS) entry which is preliminary data.</text>
</comment>
<name>A0AAE0NWT9_9PEZI</name>
<dbReference type="SMART" id="SM00355">
    <property type="entry name" value="ZnF_C2H2"/>
    <property type="match status" value="2"/>
</dbReference>
<dbReference type="Pfam" id="PF00096">
    <property type="entry name" value="zf-C2H2"/>
    <property type="match status" value="1"/>
</dbReference>
<accession>A0AAE0NWT9</accession>
<reference evidence="4" key="2">
    <citation type="submission" date="2023-06" db="EMBL/GenBank/DDBJ databases">
        <authorList>
            <consortium name="Lawrence Berkeley National Laboratory"/>
            <person name="Haridas S."/>
            <person name="Hensen N."/>
            <person name="Bonometti L."/>
            <person name="Westerberg I."/>
            <person name="Brannstrom I.O."/>
            <person name="Guillou S."/>
            <person name="Cros-Aarteil S."/>
            <person name="Calhoun S."/>
            <person name="Kuo A."/>
            <person name="Mondo S."/>
            <person name="Pangilinan J."/>
            <person name="Riley R."/>
            <person name="LaButti K."/>
            <person name="Andreopoulos B."/>
            <person name="Lipzen A."/>
            <person name="Chen C."/>
            <person name="Yanf M."/>
            <person name="Daum C."/>
            <person name="Ng V."/>
            <person name="Clum A."/>
            <person name="Steindorff A."/>
            <person name="Ohm R."/>
            <person name="Martin F."/>
            <person name="Silar P."/>
            <person name="Natvig D."/>
            <person name="Lalanne C."/>
            <person name="Gautier V."/>
            <person name="Ament-velasquez S.L."/>
            <person name="Kruys A."/>
            <person name="Hutchinson M.I."/>
            <person name="Powell A.J."/>
            <person name="Barry K."/>
            <person name="Miller A.N."/>
            <person name="Grigoriev I.V."/>
            <person name="Debuchy R."/>
            <person name="Gladieux P."/>
            <person name="Thoren M.H."/>
            <person name="Johannesson H."/>
        </authorList>
    </citation>
    <scope>NUCLEOTIDE SEQUENCE</scope>
    <source>
        <strain evidence="4">CBS 232.78</strain>
    </source>
</reference>
<feature type="domain" description="C2H2-type" evidence="3">
    <location>
        <begin position="264"/>
        <end position="292"/>
    </location>
</feature>
<sequence length="292" mass="32654">MLATATVGMMDANQDFVDTFEWCDFDHEDPLDMFGDSQLEDQLHHDIINIQNLDFYEPHPQDPFFLSEQTTDICLSNIDPNLFTVDFALLQSSDFDLNIDLHLDTGTELMPENSSSSSSTESWTPFSRESSSLPTSSGGSDALCISPGVLSLLVSPSAMLTLPEIPMAQEVEIADTIEVSSFATEIPAPQPPQPQPPLETTPVRRANRQGKSPKLPARVERKIKKPVKCGRCGYGHAYNGDLKKHIRAKHPDYALELGLDLRRPQCQWCDRSFSRSDHLVRHLRRKHGLSPP</sequence>
<keyword evidence="1" id="KW-0479">Metal-binding</keyword>
<reference evidence="4" key="1">
    <citation type="journal article" date="2023" name="Mol. Phylogenet. Evol.">
        <title>Genome-scale phylogeny and comparative genomics of the fungal order Sordariales.</title>
        <authorList>
            <person name="Hensen N."/>
            <person name="Bonometti L."/>
            <person name="Westerberg I."/>
            <person name="Brannstrom I.O."/>
            <person name="Guillou S."/>
            <person name="Cros-Aarteil S."/>
            <person name="Calhoun S."/>
            <person name="Haridas S."/>
            <person name="Kuo A."/>
            <person name="Mondo S."/>
            <person name="Pangilinan J."/>
            <person name="Riley R."/>
            <person name="LaButti K."/>
            <person name="Andreopoulos B."/>
            <person name="Lipzen A."/>
            <person name="Chen C."/>
            <person name="Yan M."/>
            <person name="Daum C."/>
            <person name="Ng V."/>
            <person name="Clum A."/>
            <person name="Steindorff A."/>
            <person name="Ohm R.A."/>
            <person name="Martin F."/>
            <person name="Silar P."/>
            <person name="Natvig D.O."/>
            <person name="Lalanne C."/>
            <person name="Gautier V."/>
            <person name="Ament-Velasquez S.L."/>
            <person name="Kruys A."/>
            <person name="Hutchinson M.I."/>
            <person name="Powell A.J."/>
            <person name="Barry K."/>
            <person name="Miller A.N."/>
            <person name="Grigoriev I.V."/>
            <person name="Debuchy R."/>
            <person name="Gladieux P."/>
            <person name="Hiltunen Thoren M."/>
            <person name="Johannesson H."/>
        </authorList>
    </citation>
    <scope>NUCLEOTIDE SEQUENCE</scope>
    <source>
        <strain evidence="4">CBS 232.78</strain>
    </source>
</reference>